<evidence type="ECO:0000313" key="2">
    <source>
        <dbReference type="Proteomes" id="UP000694865"/>
    </source>
</evidence>
<dbReference type="Proteomes" id="UP000694865">
    <property type="component" value="Unplaced"/>
</dbReference>
<accession>A0ABM0GQD9</accession>
<dbReference type="RefSeq" id="XP_002735019.1">
    <property type="nucleotide sequence ID" value="XM_002734973.2"/>
</dbReference>
<sequence length="142" mass="17414">MSQSAYHWEARRKQRTIDRKQAAMARLKELEALEQARMAEEAARGEQERRNQEEARRKELEQHLRTRNKGDMKQSLHQRERTIERLMKERTWHNDIIKRMQEEDKDMFQNALMKDHKQKEKVLRNYGLYRGHPSYCIDEEYA</sequence>
<gene>
    <name evidence="3" type="primary">LOC100374727</name>
</gene>
<name>A0ABM0GQD9_SACKO</name>
<protein>
    <submittedName>
        <fullName evidence="3">PERQ amino acid-rich with GYF domain-containing protein 2-like</fullName>
    </submittedName>
</protein>
<dbReference type="GeneID" id="100374727"/>
<evidence type="ECO:0000313" key="3">
    <source>
        <dbReference type="RefSeq" id="XP_002735019.1"/>
    </source>
</evidence>
<reference evidence="3" key="1">
    <citation type="submission" date="2025-08" db="UniProtKB">
        <authorList>
            <consortium name="RefSeq"/>
        </authorList>
    </citation>
    <scope>IDENTIFICATION</scope>
    <source>
        <tissue evidence="3">Testes</tissue>
    </source>
</reference>
<feature type="region of interest" description="Disordered" evidence="1">
    <location>
        <begin position="38"/>
        <end position="78"/>
    </location>
</feature>
<organism evidence="2 3">
    <name type="scientific">Saccoglossus kowalevskii</name>
    <name type="common">Acorn worm</name>
    <dbReference type="NCBI Taxonomy" id="10224"/>
    <lineage>
        <taxon>Eukaryota</taxon>
        <taxon>Metazoa</taxon>
        <taxon>Hemichordata</taxon>
        <taxon>Enteropneusta</taxon>
        <taxon>Harrimaniidae</taxon>
        <taxon>Saccoglossus</taxon>
    </lineage>
</organism>
<keyword evidence="2" id="KW-1185">Reference proteome</keyword>
<evidence type="ECO:0000256" key="1">
    <source>
        <dbReference type="SAM" id="MobiDB-lite"/>
    </source>
</evidence>
<proteinExistence type="predicted"/>